<dbReference type="InterPro" id="IPR030400">
    <property type="entry name" value="Sedolisin_dom"/>
</dbReference>
<keyword evidence="1" id="KW-0720">Serine protease</keyword>
<dbReference type="PANTHER" id="PTHR14218">
    <property type="entry name" value="PROTEASE S8 TRIPEPTIDYL PEPTIDASE I CLN2"/>
    <property type="match status" value="1"/>
</dbReference>
<dbReference type="Proteomes" id="UP001337655">
    <property type="component" value="Unassembled WGS sequence"/>
</dbReference>
<feature type="active site" description="Charge relay system" evidence="1">
    <location>
        <position position="84"/>
    </location>
</feature>
<keyword evidence="1" id="KW-0479">Metal-binding</keyword>
<keyword evidence="4" id="KW-1185">Reference proteome</keyword>
<dbReference type="InterPro" id="IPR036852">
    <property type="entry name" value="Peptidase_S8/S53_dom_sf"/>
</dbReference>
<dbReference type="RefSeq" id="XP_064654717.1">
    <property type="nucleotide sequence ID" value="XM_064806901.1"/>
</dbReference>
<dbReference type="GeneID" id="89931005"/>
<accession>A0AAV9NX24</accession>
<comment type="cofactor">
    <cofactor evidence="1">
        <name>Ca(2+)</name>
        <dbReference type="ChEBI" id="CHEBI:29108"/>
    </cofactor>
    <text evidence="1">Binds 1 Ca(2+) ion per subunit.</text>
</comment>
<dbReference type="GO" id="GO:0046872">
    <property type="term" value="F:metal ion binding"/>
    <property type="evidence" value="ECO:0007669"/>
    <property type="project" value="UniProtKB-UniRule"/>
</dbReference>
<evidence type="ECO:0000259" key="2">
    <source>
        <dbReference type="PROSITE" id="PS51695"/>
    </source>
</evidence>
<keyword evidence="1" id="KW-0645">Protease</keyword>
<dbReference type="CDD" id="cd04056">
    <property type="entry name" value="Peptidases_S53"/>
    <property type="match status" value="1"/>
</dbReference>
<proteinExistence type="predicted"/>
<dbReference type="Gene3D" id="3.40.50.200">
    <property type="entry name" value="Peptidase S8/S53 domain"/>
    <property type="match status" value="1"/>
</dbReference>
<gene>
    <name evidence="3" type="ORF">LTR77_009675</name>
</gene>
<feature type="binding site" evidence="1">
    <location>
        <position position="404"/>
    </location>
    <ligand>
        <name>Ca(2+)</name>
        <dbReference type="ChEBI" id="CHEBI:29108"/>
    </ligand>
</feature>
<evidence type="ECO:0000313" key="4">
    <source>
        <dbReference type="Proteomes" id="UP001337655"/>
    </source>
</evidence>
<keyword evidence="1" id="KW-0106">Calcium</keyword>
<dbReference type="InterPro" id="IPR050819">
    <property type="entry name" value="Tripeptidyl-peptidase_I"/>
</dbReference>
<reference evidence="3 4" key="1">
    <citation type="submission" date="2023-08" db="EMBL/GenBank/DDBJ databases">
        <title>Black Yeasts Isolated from many extreme environments.</title>
        <authorList>
            <person name="Coleine C."/>
            <person name="Stajich J.E."/>
            <person name="Selbmann L."/>
        </authorList>
    </citation>
    <scope>NUCLEOTIDE SEQUENCE [LARGE SCALE GENOMIC DNA]</scope>
    <source>
        <strain evidence="3 4">CCFEE 5935</strain>
    </source>
</reference>
<evidence type="ECO:0000256" key="1">
    <source>
        <dbReference type="PROSITE-ProRule" id="PRU01032"/>
    </source>
</evidence>
<dbReference type="GO" id="GO:0004252">
    <property type="term" value="F:serine-type endopeptidase activity"/>
    <property type="evidence" value="ECO:0007669"/>
    <property type="project" value="UniProtKB-UniRule"/>
</dbReference>
<keyword evidence="1" id="KW-0378">Hydrolase</keyword>
<sequence length="426" mass="47555">MTSPACIRALYGIPEPDPSEPVNPNNSLGIFSIYSQWYQRNLDDFFEAFTDIPAGTSPIWKSIDGGQPPPTSPNDTTWKNLDGEANLDLQTSMPIVYPQNVTVWQTDDAYWSRWTYSKPWAGLMNTFLDAIDGSYCTYTAYGETGNDRHHDPIYPDTNHTNGYQGELQCGVYTPPNVFSVSYGAQEDWLPEYYLRRQCNEFLKLGLQGITAVFSSDDWGVELCPKHQRVFVPDVPAGCPWVTAVGSTQIGSNKTVHDPEEAVSLDHAEFLSGGGFSIVHDAPDYQKEAIAKYFAVANTSLPYFFNGSYNHTRWGVQPQWARIGSKISIFNAKDRWIVHGTSASAPIFAAMLNRIVEERLIIGKVPLGFINAVLYSNPQIFNDVVVGDNINPDRCRGKGFKCAPGWDPVTGLGTPKFQEMMDLFLRL</sequence>
<feature type="binding site" evidence="1">
    <location>
        <position position="406"/>
    </location>
    <ligand>
        <name>Ca(2+)</name>
        <dbReference type="ChEBI" id="CHEBI:29108"/>
    </ligand>
</feature>
<organism evidence="3 4">
    <name type="scientific">Saxophila tyrrhenica</name>
    <dbReference type="NCBI Taxonomy" id="1690608"/>
    <lineage>
        <taxon>Eukaryota</taxon>
        <taxon>Fungi</taxon>
        <taxon>Dikarya</taxon>
        <taxon>Ascomycota</taxon>
        <taxon>Pezizomycotina</taxon>
        <taxon>Dothideomycetes</taxon>
        <taxon>Dothideomycetidae</taxon>
        <taxon>Mycosphaerellales</taxon>
        <taxon>Extremaceae</taxon>
        <taxon>Saxophila</taxon>
    </lineage>
</organism>
<feature type="binding site" evidence="1">
    <location>
        <position position="382"/>
    </location>
    <ligand>
        <name>Ca(2+)</name>
        <dbReference type="ChEBI" id="CHEBI:29108"/>
    </ligand>
</feature>
<comment type="caution">
    <text evidence="3">The sequence shown here is derived from an EMBL/GenBank/DDBJ whole genome shotgun (WGS) entry which is preliminary data.</text>
</comment>
<feature type="binding site" evidence="1">
    <location>
        <position position="383"/>
    </location>
    <ligand>
        <name>Ca(2+)</name>
        <dbReference type="ChEBI" id="CHEBI:29108"/>
    </ligand>
</feature>
<dbReference type="AlphaFoldDB" id="A0AAV9NX24"/>
<protein>
    <recommendedName>
        <fullName evidence="2">Peptidase S53 domain-containing protein</fullName>
    </recommendedName>
</protein>
<dbReference type="SUPFAM" id="SSF52743">
    <property type="entry name" value="Subtilisin-like"/>
    <property type="match status" value="1"/>
</dbReference>
<feature type="domain" description="Peptidase S53" evidence="2">
    <location>
        <begin position="1"/>
        <end position="426"/>
    </location>
</feature>
<name>A0AAV9NX24_9PEZI</name>
<dbReference type="GO" id="GO:0008240">
    <property type="term" value="F:tripeptidyl-peptidase activity"/>
    <property type="evidence" value="ECO:0007669"/>
    <property type="project" value="TreeGrafter"/>
</dbReference>
<feature type="active site" description="Charge relay system" evidence="1">
    <location>
        <position position="88"/>
    </location>
</feature>
<dbReference type="PROSITE" id="PS51695">
    <property type="entry name" value="SEDOLISIN"/>
    <property type="match status" value="1"/>
</dbReference>
<feature type="active site" description="Charge relay system" evidence="1">
    <location>
        <position position="341"/>
    </location>
</feature>
<evidence type="ECO:0000313" key="3">
    <source>
        <dbReference type="EMBL" id="KAK5164469.1"/>
    </source>
</evidence>
<dbReference type="EMBL" id="JAVRRT010000019">
    <property type="protein sequence ID" value="KAK5164469.1"/>
    <property type="molecule type" value="Genomic_DNA"/>
</dbReference>
<dbReference type="PANTHER" id="PTHR14218:SF19">
    <property type="entry name" value="SERINE PROTEASE AORO, PUTATIVE (AFU_ORTHOLOGUE AFUA_6G10250)-RELATED"/>
    <property type="match status" value="1"/>
</dbReference>
<dbReference type="GO" id="GO:0006508">
    <property type="term" value="P:proteolysis"/>
    <property type="evidence" value="ECO:0007669"/>
    <property type="project" value="UniProtKB-KW"/>
</dbReference>